<comment type="caution">
    <text evidence="2">The sequence shown here is derived from an EMBL/GenBank/DDBJ whole genome shotgun (WGS) entry which is preliminary data.</text>
</comment>
<reference evidence="2" key="1">
    <citation type="submission" date="2022-10" db="EMBL/GenBank/DDBJ databases">
        <title>Gaoshiqiia sediminis gen. nov., sp. nov., isolated from coastal sediment.</title>
        <authorList>
            <person name="Yu W.X."/>
            <person name="Mu D.S."/>
            <person name="Du J.Z."/>
            <person name="Liang Y.Q."/>
        </authorList>
    </citation>
    <scope>NUCLEOTIDE SEQUENCE</scope>
    <source>
        <strain evidence="2">A06</strain>
    </source>
</reference>
<dbReference type="RefSeq" id="WP_282591842.1">
    <property type="nucleotide sequence ID" value="NZ_JAPAAF010000013.1"/>
</dbReference>
<feature type="region of interest" description="Disordered" evidence="1">
    <location>
        <begin position="1"/>
        <end position="21"/>
    </location>
</feature>
<name>A0AA41Y7E9_9BACT</name>
<dbReference type="InterPro" id="IPR035205">
    <property type="entry name" value="DUF5320"/>
</dbReference>
<accession>A0AA41Y7E9</accession>
<organism evidence="2 3">
    <name type="scientific">Gaoshiqia sediminis</name>
    <dbReference type="NCBI Taxonomy" id="2986998"/>
    <lineage>
        <taxon>Bacteria</taxon>
        <taxon>Pseudomonadati</taxon>
        <taxon>Bacteroidota</taxon>
        <taxon>Bacteroidia</taxon>
        <taxon>Marinilabiliales</taxon>
        <taxon>Prolixibacteraceae</taxon>
        <taxon>Gaoshiqia</taxon>
    </lineage>
</organism>
<dbReference type="Pfam" id="PF17253">
    <property type="entry name" value="DUF5320"/>
    <property type="match status" value="1"/>
</dbReference>
<sequence>MPAGDRTGPMGQGSMTGRALGFCEGNETPGYHRGFGAGMGRGFGFGRGMSRGRGFGCGRHWNWFSTGLAPLLGWHSAVSKDDEIKVLKSQADMLKRSQADIEKRISDLESPKNQDQ</sequence>
<gene>
    <name evidence="2" type="ORF">N2K84_10900</name>
</gene>
<dbReference type="Proteomes" id="UP001163821">
    <property type="component" value="Unassembled WGS sequence"/>
</dbReference>
<proteinExistence type="predicted"/>
<dbReference type="AlphaFoldDB" id="A0AA41Y7E9"/>
<protein>
    <submittedName>
        <fullName evidence="2">DUF5320 domain-containing protein</fullName>
    </submittedName>
</protein>
<evidence type="ECO:0000313" key="3">
    <source>
        <dbReference type="Proteomes" id="UP001163821"/>
    </source>
</evidence>
<keyword evidence="3" id="KW-1185">Reference proteome</keyword>
<dbReference type="EMBL" id="JAPAAF010000013">
    <property type="protein sequence ID" value="MCW0483240.1"/>
    <property type="molecule type" value="Genomic_DNA"/>
</dbReference>
<evidence type="ECO:0000256" key="1">
    <source>
        <dbReference type="SAM" id="MobiDB-lite"/>
    </source>
</evidence>
<evidence type="ECO:0000313" key="2">
    <source>
        <dbReference type="EMBL" id="MCW0483240.1"/>
    </source>
</evidence>